<evidence type="ECO:0000313" key="1">
    <source>
        <dbReference type="EMBL" id="AUN99150.1"/>
    </source>
</evidence>
<evidence type="ECO:0000313" key="2">
    <source>
        <dbReference type="Proteomes" id="UP000235584"/>
    </source>
</evidence>
<organism evidence="1 2">
    <name type="scientific">Bacteriovorax stolpii</name>
    <name type="common">Bdellovibrio stolpii</name>
    <dbReference type="NCBI Taxonomy" id="960"/>
    <lineage>
        <taxon>Bacteria</taxon>
        <taxon>Pseudomonadati</taxon>
        <taxon>Bdellovibrionota</taxon>
        <taxon>Bacteriovoracia</taxon>
        <taxon>Bacteriovoracales</taxon>
        <taxon>Bacteriovoracaceae</taxon>
        <taxon>Bacteriovorax</taxon>
    </lineage>
</organism>
<proteinExistence type="predicted"/>
<reference evidence="1 2" key="1">
    <citation type="submission" date="2018-01" db="EMBL/GenBank/DDBJ databases">
        <title>Complete genome sequence of Bacteriovorax stolpii DSM12778.</title>
        <authorList>
            <person name="Tang B."/>
            <person name="Chang J."/>
        </authorList>
    </citation>
    <scope>NUCLEOTIDE SEQUENCE [LARGE SCALE GENOMIC DNA]</scope>
    <source>
        <strain evidence="1 2">DSM 12778</strain>
    </source>
</reference>
<protein>
    <submittedName>
        <fullName evidence="1">Uncharacterized protein</fullName>
    </submittedName>
</protein>
<name>A0A2K9NUG7_BACTC</name>
<keyword evidence="2" id="KW-1185">Reference proteome</keyword>
<dbReference type="KEGG" id="bsto:C0V70_13770"/>
<dbReference type="EMBL" id="CP025704">
    <property type="protein sequence ID" value="AUN99150.1"/>
    <property type="molecule type" value="Genomic_DNA"/>
</dbReference>
<dbReference type="AlphaFoldDB" id="A0A2K9NUG7"/>
<dbReference type="RefSeq" id="WP_102244441.1">
    <property type="nucleotide sequence ID" value="NZ_CP025704.1"/>
</dbReference>
<sequence length="90" mass="10475">MAVKKTAHKNGRQKKVLKMVAEAHAHDFDNMEGQLLKHEEDAIRRQFLVIKKDYTRLMSDVATGYGLIRNWVNLQAVNRGELLRARFIKN</sequence>
<dbReference type="Proteomes" id="UP000235584">
    <property type="component" value="Chromosome"/>
</dbReference>
<accession>A0A2K9NUG7</accession>
<gene>
    <name evidence="1" type="ORF">C0V70_13770</name>
</gene>